<dbReference type="EMBL" id="RDBE01000001">
    <property type="protein sequence ID" value="RLV51168.1"/>
    <property type="molecule type" value="Genomic_DNA"/>
</dbReference>
<dbReference type="RefSeq" id="WP_121804848.1">
    <property type="nucleotide sequence ID" value="NZ_RDBE01000001.1"/>
</dbReference>
<comment type="caution">
    <text evidence="1">The sequence shown here is derived from an EMBL/GenBank/DDBJ whole genome shotgun (WGS) entry which is preliminary data.</text>
</comment>
<keyword evidence="2" id="KW-1185">Reference proteome</keyword>
<evidence type="ECO:0000313" key="1">
    <source>
        <dbReference type="EMBL" id="RLV51168.1"/>
    </source>
</evidence>
<dbReference type="AlphaFoldDB" id="A0A3L8P948"/>
<proteinExistence type="predicted"/>
<protein>
    <submittedName>
        <fullName evidence="1">Uncharacterized protein</fullName>
    </submittedName>
</protein>
<organism evidence="1 2">
    <name type="scientific">Nocardioides mangrovicus</name>
    <dbReference type="NCBI Taxonomy" id="2478913"/>
    <lineage>
        <taxon>Bacteria</taxon>
        <taxon>Bacillati</taxon>
        <taxon>Actinomycetota</taxon>
        <taxon>Actinomycetes</taxon>
        <taxon>Propionibacteriales</taxon>
        <taxon>Nocardioidaceae</taxon>
        <taxon>Nocardioides</taxon>
    </lineage>
</organism>
<sequence length="67" mass="7447">MAKALLGHLGGTDPRVTARLASENRRLRERVADLEAYVLRLQAENDQLVAVAPELEHQLLDESMQPA</sequence>
<dbReference type="Proteomes" id="UP000281708">
    <property type="component" value="Unassembled WGS sequence"/>
</dbReference>
<accession>A0A3L8P948</accession>
<gene>
    <name evidence="1" type="ORF">D9V37_04450</name>
</gene>
<reference evidence="1 2" key="1">
    <citation type="submission" date="2018-10" db="EMBL/GenBank/DDBJ databases">
        <title>Marmoricola sp. 4Q3S-7 whole genome shotgun sequence.</title>
        <authorList>
            <person name="Li F."/>
        </authorList>
    </citation>
    <scope>NUCLEOTIDE SEQUENCE [LARGE SCALE GENOMIC DNA]</scope>
    <source>
        <strain evidence="1 2">4Q3S-7</strain>
    </source>
</reference>
<evidence type="ECO:0000313" key="2">
    <source>
        <dbReference type="Proteomes" id="UP000281708"/>
    </source>
</evidence>
<name>A0A3L8P948_9ACTN</name>
<dbReference type="OrthoDB" id="3748689at2"/>